<dbReference type="InterPro" id="IPR036754">
    <property type="entry name" value="YbaK/aa-tRNA-synt-asso_dom_sf"/>
</dbReference>
<dbReference type="SUPFAM" id="SSF55826">
    <property type="entry name" value="YbaK/ProRS associated domain"/>
    <property type="match status" value="1"/>
</dbReference>
<protein>
    <submittedName>
        <fullName evidence="2">Prolyl-tRNA synthetase</fullName>
    </submittedName>
</protein>
<keyword evidence="3" id="KW-1185">Reference proteome</keyword>
<dbReference type="Proteomes" id="UP000036097">
    <property type="component" value="Unassembled WGS sequence"/>
</dbReference>
<sequence>MGMALTVGQFLNSHNIDFDVTHHRHTDTSFSSAVSAHVPTAQVAKAVMLKDQKGELLMAVVPSNRRVLIDKVSRMMGRPFYLIGEHELSKVFQDCEPGAVPPLGQAYGVNMLVDEMLFAQDDLYIESGDHENLIHIDKTQFNKLMNDIDHKEISGFRMLFTQAHDGRHWEWE</sequence>
<evidence type="ECO:0000259" key="1">
    <source>
        <dbReference type="Pfam" id="PF04073"/>
    </source>
</evidence>
<proteinExistence type="predicted"/>
<accession>A0A0J1H5L7</accession>
<dbReference type="PATRIC" id="fig|1195763.3.peg.1614"/>
<feature type="domain" description="YbaK/aminoacyl-tRNA synthetase-associated" evidence="1">
    <location>
        <begin position="23"/>
        <end position="143"/>
    </location>
</feature>
<dbReference type="Gene3D" id="3.90.960.10">
    <property type="entry name" value="YbaK/aminoacyl-tRNA synthetase-associated domain"/>
    <property type="match status" value="1"/>
</dbReference>
<dbReference type="OrthoDB" id="9786549at2"/>
<gene>
    <name evidence="2" type="ORF">ABT56_07540</name>
</gene>
<dbReference type="AlphaFoldDB" id="A0A0J1H5L7"/>
<dbReference type="InterPro" id="IPR007214">
    <property type="entry name" value="YbaK/aa-tRNA-synth-assoc-dom"/>
</dbReference>
<dbReference type="GO" id="GO:0002161">
    <property type="term" value="F:aminoacyl-tRNA deacylase activity"/>
    <property type="evidence" value="ECO:0007669"/>
    <property type="project" value="InterPro"/>
</dbReference>
<organism evidence="2 3">
    <name type="scientific">Photobacterium aquae</name>
    <dbReference type="NCBI Taxonomy" id="1195763"/>
    <lineage>
        <taxon>Bacteria</taxon>
        <taxon>Pseudomonadati</taxon>
        <taxon>Pseudomonadota</taxon>
        <taxon>Gammaproteobacteria</taxon>
        <taxon>Vibrionales</taxon>
        <taxon>Vibrionaceae</taxon>
        <taxon>Photobacterium</taxon>
    </lineage>
</organism>
<evidence type="ECO:0000313" key="2">
    <source>
        <dbReference type="EMBL" id="KLV06991.1"/>
    </source>
</evidence>
<keyword evidence="2" id="KW-0436">Ligase</keyword>
<name>A0A0J1H5L7_9GAMM</name>
<evidence type="ECO:0000313" key="3">
    <source>
        <dbReference type="Proteomes" id="UP000036097"/>
    </source>
</evidence>
<comment type="caution">
    <text evidence="2">The sequence shown here is derived from an EMBL/GenBank/DDBJ whole genome shotgun (WGS) entry which is preliminary data.</text>
</comment>
<keyword evidence="2" id="KW-0030">Aminoacyl-tRNA synthetase</keyword>
<dbReference type="GO" id="GO:0004812">
    <property type="term" value="F:aminoacyl-tRNA ligase activity"/>
    <property type="evidence" value="ECO:0007669"/>
    <property type="project" value="UniProtKB-KW"/>
</dbReference>
<dbReference type="CDD" id="cd04332">
    <property type="entry name" value="YbaK_like"/>
    <property type="match status" value="1"/>
</dbReference>
<dbReference type="STRING" id="1195763.ABT56_07540"/>
<dbReference type="Pfam" id="PF04073">
    <property type="entry name" value="tRNA_edit"/>
    <property type="match status" value="1"/>
</dbReference>
<reference evidence="2 3" key="1">
    <citation type="submission" date="2015-05" db="EMBL/GenBank/DDBJ databases">
        <title>Photobacterium galathea sp. nov.</title>
        <authorList>
            <person name="Machado H."/>
            <person name="Gram L."/>
        </authorList>
    </citation>
    <scope>NUCLEOTIDE SEQUENCE [LARGE SCALE GENOMIC DNA]</scope>
    <source>
        <strain evidence="2 3">CGMCC 1.12159</strain>
    </source>
</reference>
<dbReference type="EMBL" id="LDOT01000007">
    <property type="protein sequence ID" value="KLV06991.1"/>
    <property type="molecule type" value="Genomic_DNA"/>
</dbReference>